<dbReference type="PANTHER" id="PTHR24024">
    <property type="entry name" value="PULMONARY SURFACTANT-ASSOCIATED PROTEIN A"/>
    <property type="match status" value="1"/>
</dbReference>
<keyword evidence="2" id="KW-1185">Reference proteome</keyword>
<evidence type="ECO:0000313" key="2">
    <source>
        <dbReference type="Proteomes" id="UP001195483"/>
    </source>
</evidence>
<reference evidence="1" key="2">
    <citation type="journal article" date="2021" name="Genome Biol. Evol.">
        <title>Developing a high-quality reference genome for a parasitic bivalve with doubly uniparental inheritance (Bivalvia: Unionida).</title>
        <authorList>
            <person name="Smith C.H."/>
        </authorList>
    </citation>
    <scope>NUCLEOTIDE SEQUENCE</scope>
    <source>
        <strain evidence="1">CHS0354</strain>
        <tissue evidence="1">Mantle</tissue>
    </source>
</reference>
<sequence>MVVCLAVLQLKSLADLYELQLTVAAMKRNEDHNFEKDLDKNGRDRKMLRNAVYGKDIQSLRVSLKDRGMTILELQSTRFAFHMSQYGAPTQTAWRIMHLLYGAEYHDHTLFKLTNAEGLLYHNIPCVVCRSRLRITTFMLPARNRCFGDWHVEYHGYLMTVNTAQKASTDYICVDEAPEEDPSGYRTEYCRLLYRVEAICGSLPCPQYMQGRELTCATCSK</sequence>
<reference evidence="1" key="1">
    <citation type="journal article" date="2021" name="Genome Biol. Evol.">
        <title>A High-Quality Reference Genome for a Parasitic Bivalve with Doubly Uniparental Inheritance (Bivalvia: Unionida).</title>
        <authorList>
            <person name="Smith C.H."/>
        </authorList>
    </citation>
    <scope>NUCLEOTIDE SEQUENCE</scope>
    <source>
        <strain evidence="1">CHS0354</strain>
    </source>
</reference>
<name>A0AAE0SD18_9BIVA</name>
<dbReference type="GO" id="GO:0005615">
    <property type="term" value="C:extracellular space"/>
    <property type="evidence" value="ECO:0007669"/>
    <property type="project" value="TreeGrafter"/>
</dbReference>
<reference evidence="1" key="3">
    <citation type="submission" date="2023-05" db="EMBL/GenBank/DDBJ databases">
        <authorList>
            <person name="Smith C.H."/>
        </authorList>
    </citation>
    <scope>NUCLEOTIDE SEQUENCE</scope>
    <source>
        <strain evidence="1">CHS0354</strain>
        <tissue evidence="1">Mantle</tissue>
    </source>
</reference>
<dbReference type="InterPro" id="IPR051077">
    <property type="entry name" value="Ca-dependent_lectin"/>
</dbReference>
<comment type="caution">
    <text evidence="1">The sequence shown here is derived from an EMBL/GenBank/DDBJ whole genome shotgun (WGS) entry which is preliminary data.</text>
</comment>
<gene>
    <name evidence="1" type="ORF">CHS0354_015198</name>
</gene>
<organism evidence="1 2">
    <name type="scientific">Potamilus streckersoni</name>
    <dbReference type="NCBI Taxonomy" id="2493646"/>
    <lineage>
        <taxon>Eukaryota</taxon>
        <taxon>Metazoa</taxon>
        <taxon>Spiralia</taxon>
        <taxon>Lophotrochozoa</taxon>
        <taxon>Mollusca</taxon>
        <taxon>Bivalvia</taxon>
        <taxon>Autobranchia</taxon>
        <taxon>Heteroconchia</taxon>
        <taxon>Palaeoheterodonta</taxon>
        <taxon>Unionida</taxon>
        <taxon>Unionoidea</taxon>
        <taxon>Unionidae</taxon>
        <taxon>Ambleminae</taxon>
        <taxon>Lampsilini</taxon>
        <taxon>Potamilus</taxon>
    </lineage>
</organism>
<protein>
    <submittedName>
        <fullName evidence="1">Uncharacterized protein</fullName>
    </submittedName>
</protein>
<evidence type="ECO:0000313" key="1">
    <source>
        <dbReference type="EMBL" id="KAK3589689.1"/>
    </source>
</evidence>
<accession>A0AAE0SD18</accession>
<dbReference type="PANTHER" id="PTHR24024:SF18">
    <property type="entry name" value="SHORT-CHAIN COLLAGEN C4-LIKE"/>
    <property type="match status" value="1"/>
</dbReference>
<dbReference type="Proteomes" id="UP001195483">
    <property type="component" value="Unassembled WGS sequence"/>
</dbReference>
<proteinExistence type="predicted"/>
<dbReference type="AlphaFoldDB" id="A0AAE0SD18"/>
<dbReference type="EMBL" id="JAEAOA010000943">
    <property type="protein sequence ID" value="KAK3589689.1"/>
    <property type="molecule type" value="Genomic_DNA"/>
</dbReference>